<dbReference type="PROSITE" id="PS51165">
    <property type="entry name" value="THUMP"/>
    <property type="match status" value="1"/>
</dbReference>
<evidence type="ECO:0000313" key="11">
    <source>
        <dbReference type="Proteomes" id="UP001063782"/>
    </source>
</evidence>
<organism evidence="10 11">
    <name type="scientific">Moraxella nasicaprae</name>
    <dbReference type="NCBI Taxonomy" id="2904122"/>
    <lineage>
        <taxon>Bacteria</taxon>
        <taxon>Pseudomonadati</taxon>
        <taxon>Pseudomonadota</taxon>
        <taxon>Gammaproteobacteria</taxon>
        <taxon>Moraxellales</taxon>
        <taxon>Moraxellaceae</taxon>
        <taxon>Moraxella</taxon>
    </lineage>
</organism>
<dbReference type="EC" id="2.1.1.264" evidence="6"/>
<evidence type="ECO:0000256" key="7">
    <source>
        <dbReference type="PROSITE-ProRule" id="PRU00529"/>
    </source>
</evidence>
<feature type="region of interest" description="Disordered" evidence="8">
    <location>
        <begin position="873"/>
        <end position="892"/>
    </location>
</feature>
<accession>A0ABY6F3P1</accession>
<dbReference type="PROSITE" id="PS00092">
    <property type="entry name" value="N6_MTASE"/>
    <property type="match status" value="1"/>
</dbReference>
<feature type="domain" description="THUMP" evidence="9">
    <location>
        <begin position="48"/>
        <end position="176"/>
    </location>
</feature>
<proteinExistence type="inferred from homology"/>
<keyword evidence="1 6" id="KW-0963">Cytoplasm</keyword>
<dbReference type="InterPro" id="IPR002052">
    <property type="entry name" value="DNA_methylase_N6_adenine_CS"/>
</dbReference>
<dbReference type="CDD" id="cd02440">
    <property type="entry name" value="AdoMet_MTases"/>
    <property type="match status" value="1"/>
</dbReference>
<evidence type="ECO:0000256" key="3">
    <source>
        <dbReference type="ARBA" id="ARBA00022603"/>
    </source>
</evidence>
<dbReference type="SMART" id="SM00981">
    <property type="entry name" value="THUMP"/>
    <property type="match status" value="1"/>
</dbReference>
<feature type="compositionally biased region" description="Low complexity" evidence="8">
    <location>
        <begin position="790"/>
        <end position="803"/>
    </location>
</feature>
<dbReference type="PANTHER" id="PTHR47313:SF1">
    <property type="entry name" value="RIBOSOMAL RNA LARGE SUBUNIT METHYLTRANSFERASE K_L"/>
    <property type="match status" value="1"/>
</dbReference>
<dbReference type="InterPro" id="IPR054170">
    <property type="entry name" value="RlmL_1st"/>
</dbReference>
<evidence type="ECO:0000256" key="5">
    <source>
        <dbReference type="ARBA" id="ARBA00022691"/>
    </source>
</evidence>
<dbReference type="InterPro" id="IPR017244">
    <property type="entry name" value="23SrRNA_methyltr_KL"/>
</dbReference>
<keyword evidence="4 6" id="KW-0808">Transferase</keyword>
<keyword evidence="3 6" id="KW-0489">Methyltransferase</keyword>
<comment type="catalytic activity">
    <reaction evidence="6">
        <text>guanosine(2445) in 23S rRNA + S-adenosyl-L-methionine = N(2)-methylguanosine(2445) in 23S rRNA + S-adenosyl-L-homocysteine + H(+)</text>
        <dbReference type="Rhea" id="RHEA:42740"/>
        <dbReference type="Rhea" id="RHEA-COMP:10215"/>
        <dbReference type="Rhea" id="RHEA-COMP:10216"/>
        <dbReference type="ChEBI" id="CHEBI:15378"/>
        <dbReference type="ChEBI" id="CHEBI:57856"/>
        <dbReference type="ChEBI" id="CHEBI:59789"/>
        <dbReference type="ChEBI" id="CHEBI:74269"/>
        <dbReference type="ChEBI" id="CHEBI:74481"/>
        <dbReference type="EC" id="2.1.1.173"/>
    </reaction>
</comment>
<evidence type="ECO:0000256" key="1">
    <source>
        <dbReference type="ARBA" id="ARBA00022490"/>
    </source>
</evidence>
<evidence type="ECO:0000256" key="8">
    <source>
        <dbReference type="SAM" id="MobiDB-lite"/>
    </source>
</evidence>
<dbReference type="SUPFAM" id="SSF53335">
    <property type="entry name" value="S-adenosyl-L-methionine-dependent methyltransferases"/>
    <property type="match status" value="2"/>
</dbReference>
<sequence>MTDLMTHSLLITCADGLEQALLTELDGFGIAGTQVRAGRVVVSVSLAQFYQICLYSRVASRVVLPLGDYYFKKKQVTEQGITKEVIADDVANVLYEFASRIDWTAVFGVEHTFAVRVSVDKRVSVNQQFATMRVKDAIADCFNRQFGSRPDVDAKNPNFAIFVQVGVDCAEIGLDLSGTSLHRRGYRVANTEAPLKENLAAALLYEAGWHLGHFDALIDPMCGSGTFVIEALLMRVNYPVGLDKSTNQFGFYHWQHHDDELWQACVARATTDFHDNLANFEAKPISIIATDANAHAIYATHKNLLAAGLATLTPVIRLEQRAMSGLDELLATIKASNPLIISNPPYGERLGDDDVIKPLYQGLGRKVADGLRQAGIEDGYLAILASHIEHADVLPIVNPQTLRCHNGALTVYFRHGRPNTASLPSLIERFERKEVVHDEAQEFVNRLQKNLANLKKIAKKQGVTNLRVYDADLPNYNVAVDIYGEHVHVQEYAPPKSIDAQVAKHRFNNALAVIRQVLDVNREQVFIKTRAKQSGNEQYTKIDHKKRKKLWLAQENGAYFYVNFTDYLDTGLFIDHRTMRGLVGQASRGKRVLNLFSYTCTASVHAALHGAKTVTSVDLSANYLDWGRQNFSLNGLVLDAMYDHDLKYQFIAADVFEWIKDNTEQFDVIFIDPPTFSNSKKFKGTFDVQRDHAALINRAMNRLSHDGVLYFSNNFTKFELDEHLKTRYEVLEMTQKTIGFDFDDKKPIHQSYQIRHKNSTKSSASPDGTAANNQRADDKVVGSSTDLVKSSKFASKKAPSQQARQEKGFAKKHHGTASGNHRQFAKHPSTRTNKKADFDKPAGNNQISKPSIKRVYVNPKLAGADEMAKRLDQKLHEQSSQTPRKYKVKTTS</sequence>
<dbReference type="HAMAP" id="MF_01858">
    <property type="entry name" value="23SrRNA_methyltr_KL"/>
    <property type="match status" value="1"/>
</dbReference>
<dbReference type="PANTHER" id="PTHR47313">
    <property type="entry name" value="RIBOSOMAL RNA LARGE SUBUNIT METHYLTRANSFERASE K/L"/>
    <property type="match status" value="1"/>
</dbReference>
<keyword evidence="2 6" id="KW-0698">rRNA processing</keyword>
<gene>
    <name evidence="10" type="primary">rlmKL</name>
    <name evidence="6" type="synonym">rlmL</name>
    <name evidence="10" type="ORF">LU297_09095</name>
</gene>
<dbReference type="Pfam" id="PF10672">
    <property type="entry name" value="Methyltrans_SAM"/>
    <property type="match status" value="1"/>
</dbReference>
<dbReference type="Pfam" id="PF01170">
    <property type="entry name" value="UPF0020"/>
    <property type="match status" value="1"/>
</dbReference>
<dbReference type="EC" id="2.1.1.173" evidence="6"/>
<dbReference type="InterPro" id="IPR029063">
    <property type="entry name" value="SAM-dependent_MTases_sf"/>
</dbReference>
<feature type="compositionally biased region" description="Basic residues" evidence="8">
    <location>
        <begin position="823"/>
        <end position="833"/>
    </location>
</feature>
<dbReference type="InterPro" id="IPR000241">
    <property type="entry name" value="RlmKL-like_Mtase"/>
</dbReference>
<dbReference type="Pfam" id="PF22020">
    <property type="entry name" value="RlmL_1st"/>
    <property type="match status" value="1"/>
</dbReference>
<reference evidence="10" key="1">
    <citation type="submission" date="2021-12" db="EMBL/GenBank/DDBJ databases">
        <title>taxonomy of Moraxella sp. ZY201224.</title>
        <authorList>
            <person name="Li F."/>
        </authorList>
    </citation>
    <scope>NUCLEOTIDE SEQUENCE</scope>
    <source>
        <strain evidence="10">ZY201224</strain>
    </source>
</reference>
<dbReference type="Gene3D" id="3.30.2130.30">
    <property type="match status" value="1"/>
</dbReference>
<dbReference type="GO" id="GO:0052915">
    <property type="term" value="F:23S rRNA (guanine(2445)-N(2))-methyltransferase activity"/>
    <property type="evidence" value="ECO:0007669"/>
    <property type="project" value="UniProtKB-EC"/>
</dbReference>
<comment type="function">
    <text evidence="6">Specifically methylates the guanine in position 2445 (m2G2445) and the guanine in position 2069 (m7G2069) of 23S rRNA.</text>
</comment>
<comment type="similarity">
    <text evidence="6">Belongs to the methyltransferase superfamily. RlmKL family.</text>
</comment>
<keyword evidence="11" id="KW-1185">Reference proteome</keyword>
<evidence type="ECO:0000256" key="2">
    <source>
        <dbReference type="ARBA" id="ARBA00022552"/>
    </source>
</evidence>
<keyword evidence="5 6" id="KW-0949">S-adenosyl-L-methionine</keyword>
<evidence type="ECO:0000256" key="6">
    <source>
        <dbReference type="HAMAP-Rule" id="MF_01858"/>
    </source>
</evidence>
<evidence type="ECO:0000313" key="10">
    <source>
        <dbReference type="EMBL" id="UXZ04706.1"/>
    </source>
</evidence>
<feature type="compositionally biased region" description="Polar residues" evidence="8">
    <location>
        <begin position="760"/>
        <end position="774"/>
    </location>
</feature>
<dbReference type="Proteomes" id="UP001063782">
    <property type="component" value="Chromosome"/>
</dbReference>
<dbReference type="CDD" id="cd11715">
    <property type="entry name" value="THUMP_AdoMetMT"/>
    <property type="match status" value="1"/>
</dbReference>
<dbReference type="InterPro" id="IPR019614">
    <property type="entry name" value="SAM-dep_methyl-trfase"/>
</dbReference>
<dbReference type="Pfam" id="PF02926">
    <property type="entry name" value="THUMP"/>
    <property type="match status" value="1"/>
</dbReference>
<protein>
    <recommendedName>
        <fullName evidence="6">Ribosomal RNA large subunit methyltransferase K/L</fullName>
    </recommendedName>
    <domain>
        <recommendedName>
            <fullName evidence="6">23S rRNA m2G2445 methyltransferase</fullName>
            <ecNumber evidence="6">2.1.1.173</ecNumber>
        </recommendedName>
        <alternativeName>
            <fullName evidence="6">rRNA (guanine-N(2)-)-methyltransferase RlmL</fullName>
        </alternativeName>
    </domain>
    <domain>
        <recommendedName>
            <fullName evidence="6">23S rRNA m7G2069 methyltransferase</fullName>
            <ecNumber evidence="6">2.1.1.264</ecNumber>
        </recommendedName>
        <alternativeName>
            <fullName evidence="6">rRNA (guanine-N(7)-)-methyltransferase RlmK</fullName>
        </alternativeName>
    </domain>
</protein>
<comment type="subcellular location">
    <subcellularLocation>
        <location evidence="6">Cytoplasm</location>
    </subcellularLocation>
</comment>
<dbReference type="NCBIfam" id="NF008748">
    <property type="entry name" value="PRK11783.1"/>
    <property type="match status" value="1"/>
</dbReference>
<dbReference type="PIRSF" id="PIRSF037618">
    <property type="entry name" value="RNA_Mtase_bacteria_prd"/>
    <property type="match status" value="1"/>
</dbReference>
<dbReference type="Gene3D" id="3.40.50.150">
    <property type="entry name" value="Vaccinia Virus protein VP39"/>
    <property type="match status" value="2"/>
</dbReference>
<keyword evidence="7" id="KW-0694">RNA-binding</keyword>
<evidence type="ECO:0000259" key="9">
    <source>
        <dbReference type="PROSITE" id="PS51165"/>
    </source>
</evidence>
<evidence type="ECO:0000256" key="4">
    <source>
        <dbReference type="ARBA" id="ARBA00022679"/>
    </source>
</evidence>
<dbReference type="Gene3D" id="3.30.750.80">
    <property type="entry name" value="RNA methyltransferase domain (HRMD) like"/>
    <property type="match status" value="1"/>
</dbReference>
<dbReference type="PROSITE" id="PS01261">
    <property type="entry name" value="UPF0020"/>
    <property type="match status" value="1"/>
</dbReference>
<dbReference type="RefSeq" id="WP_263076197.1">
    <property type="nucleotide sequence ID" value="NZ_CP089977.1"/>
</dbReference>
<name>A0ABY6F3P1_9GAMM</name>
<dbReference type="InterPro" id="IPR004114">
    <property type="entry name" value="THUMP_dom"/>
</dbReference>
<dbReference type="InterPro" id="IPR053943">
    <property type="entry name" value="RlmKL-like_Mtase_CS"/>
</dbReference>
<dbReference type="EMBL" id="CP089977">
    <property type="protein sequence ID" value="UXZ04706.1"/>
    <property type="molecule type" value="Genomic_DNA"/>
</dbReference>
<feature type="region of interest" description="Disordered" evidence="8">
    <location>
        <begin position="755"/>
        <end position="854"/>
    </location>
</feature>
<comment type="catalytic activity">
    <reaction evidence="6">
        <text>guanosine(2069) in 23S rRNA + S-adenosyl-L-methionine = N(2)-methylguanosine(2069) in 23S rRNA + S-adenosyl-L-homocysteine + H(+)</text>
        <dbReference type="Rhea" id="RHEA:43772"/>
        <dbReference type="Rhea" id="RHEA-COMP:10688"/>
        <dbReference type="Rhea" id="RHEA-COMP:10689"/>
        <dbReference type="ChEBI" id="CHEBI:15378"/>
        <dbReference type="ChEBI" id="CHEBI:57856"/>
        <dbReference type="ChEBI" id="CHEBI:59789"/>
        <dbReference type="ChEBI" id="CHEBI:74269"/>
        <dbReference type="ChEBI" id="CHEBI:74481"/>
        <dbReference type="EC" id="2.1.1.264"/>
    </reaction>
</comment>